<evidence type="ECO:0000256" key="1">
    <source>
        <dbReference type="SAM" id="MobiDB-lite"/>
    </source>
</evidence>
<feature type="compositionally biased region" description="Polar residues" evidence="1">
    <location>
        <begin position="280"/>
        <end position="289"/>
    </location>
</feature>
<evidence type="ECO:0008006" key="5">
    <source>
        <dbReference type="Google" id="ProtNLM"/>
    </source>
</evidence>
<evidence type="ECO:0000256" key="2">
    <source>
        <dbReference type="SAM" id="SignalP"/>
    </source>
</evidence>
<dbReference type="RefSeq" id="WP_125477468.1">
    <property type="nucleotide sequence ID" value="NZ_BAAAVX010000008.1"/>
</dbReference>
<feature type="compositionally biased region" description="Low complexity" evidence="1">
    <location>
        <begin position="265"/>
        <end position="279"/>
    </location>
</feature>
<dbReference type="Proteomes" id="UP000825367">
    <property type="component" value="Chromosome"/>
</dbReference>
<accession>A0ABX8VCG1</accession>
<feature type="chain" id="PRO_5045737947" description="PE family protein" evidence="2">
    <location>
        <begin position="25"/>
        <end position="289"/>
    </location>
</feature>
<feature type="compositionally biased region" description="Low complexity" evidence="1">
    <location>
        <begin position="232"/>
        <end position="247"/>
    </location>
</feature>
<protein>
    <recommendedName>
        <fullName evidence="5">PE family protein</fullName>
    </recommendedName>
</protein>
<proteinExistence type="predicted"/>
<organism evidence="3 4">
    <name type="scientific">Mycolicibacterium pallens</name>
    <dbReference type="NCBI Taxonomy" id="370524"/>
    <lineage>
        <taxon>Bacteria</taxon>
        <taxon>Bacillati</taxon>
        <taxon>Actinomycetota</taxon>
        <taxon>Actinomycetes</taxon>
        <taxon>Mycobacteriales</taxon>
        <taxon>Mycobacteriaceae</taxon>
        <taxon>Mycolicibacterium</taxon>
    </lineage>
</organism>
<gene>
    <name evidence="3" type="ORF">K0O64_20510</name>
</gene>
<feature type="signal peptide" evidence="2">
    <location>
        <begin position="1"/>
        <end position="24"/>
    </location>
</feature>
<name>A0ABX8VCG1_9MYCO</name>
<evidence type="ECO:0000313" key="3">
    <source>
        <dbReference type="EMBL" id="QYL15475.1"/>
    </source>
</evidence>
<sequence length="289" mass="30475">MTVSLSGCATRAIAITALTAVAWAPSTAPPAPPPVATHAVTLTAAALPTTPYDPYDGPSLFDLIGHGVIIPSLGQAPPTPPPVTPIPGTTSANTAIKNIYNAVEPWVRYGFELATYAVGWVPYVGWLSGQIMIFYNFGERITRSITFNVADWLFGPLPFIQGLTNVARDSWNALVQLGIDEWNFFLPPLPPLPPLPLAARQPAKVAADPVPQPTPPTTTKATGHSFRQRMKPVTATATSPEPPAASTNRVATKSPAVQKVPTADSTSKTSSTGQSGRTKAQGSAHSNRR</sequence>
<feature type="region of interest" description="Disordered" evidence="1">
    <location>
        <begin position="203"/>
        <end position="289"/>
    </location>
</feature>
<keyword evidence="4" id="KW-1185">Reference proteome</keyword>
<keyword evidence="2" id="KW-0732">Signal</keyword>
<evidence type="ECO:0000313" key="4">
    <source>
        <dbReference type="Proteomes" id="UP000825367"/>
    </source>
</evidence>
<reference evidence="3 4" key="1">
    <citation type="submission" date="2021-07" db="EMBL/GenBank/DDBJ databases">
        <title>Whole genome sequencing of non-tuberculosis mycobacteria type-strains.</title>
        <authorList>
            <person name="Igarashi Y."/>
            <person name="Osugi A."/>
            <person name="Mitarai S."/>
        </authorList>
    </citation>
    <scope>NUCLEOTIDE SEQUENCE [LARGE SCALE GENOMIC DNA]</scope>
    <source>
        <strain evidence="3 4">JCM 16370</strain>
    </source>
</reference>
<dbReference type="EMBL" id="CP080333">
    <property type="protein sequence ID" value="QYL15475.1"/>
    <property type="molecule type" value="Genomic_DNA"/>
</dbReference>